<dbReference type="Gene3D" id="3.40.390.10">
    <property type="entry name" value="Collagenase (Catalytic Domain)"/>
    <property type="match status" value="1"/>
</dbReference>
<organism evidence="12 13">
    <name type="scientific">Parastrongyloides trichosuri</name>
    <name type="common">Possum-specific nematode worm</name>
    <dbReference type="NCBI Taxonomy" id="131310"/>
    <lineage>
        <taxon>Eukaryota</taxon>
        <taxon>Metazoa</taxon>
        <taxon>Ecdysozoa</taxon>
        <taxon>Nematoda</taxon>
        <taxon>Chromadorea</taxon>
        <taxon>Rhabditida</taxon>
        <taxon>Tylenchina</taxon>
        <taxon>Panagrolaimomorpha</taxon>
        <taxon>Strongyloidoidea</taxon>
        <taxon>Strongyloididae</taxon>
        <taxon>Parastrongyloides</taxon>
    </lineage>
</organism>
<keyword evidence="2 9" id="KW-0645">Protease</keyword>
<dbReference type="SUPFAM" id="SSF49854">
    <property type="entry name" value="Spermadhesin, CUB domain"/>
    <property type="match status" value="1"/>
</dbReference>
<dbReference type="Pfam" id="PF00431">
    <property type="entry name" value="CUB"/>
    <property type="match status" value="1"/>
</dbReference>
<name>A0A0N4ZJT1_PARTI</name>
<dbReference type="GO" id="GO:0006508">
    <property type="term" value="P:proteolysis"/>
    <property type="evidence" value="ECO:0007669"/>
    <property type="project" value="UniProtKB-KW"/>
</dbReference>
<dbReference type="GO" id="GO:0046872">
    <property type="term" value="F:metal ion binding"/>
    <property type="evidence" value="ECO:0007669"/>
    <property type="project" value="UniProtKB-KW"/>
</dbReference>
<feature type="chain" id="PRO_5005733260" description="Metalloendopeptidase" evidence="9">
    <location>
        <begin position="21"/>
        <end position="379"/>
    </location>
</feature>
<dbReference type="SUPFAM" id="SSF55486">
    <property type="entry name" value="Metalloproteases ('zincins'), catalytic domain"/>
    <property type="match status" value="1"/>
</dbReference>
<dbReference type="PRINTS" id="PR00480">
    <property type="entry name" value="ASTACIN"/>
</dbReference>
<keyword evidence="9" id="KW-0732">Signal</keyword>
<evidence type="ECO:0000256" key="6">
    <source>
        <dbReference type="ARBA" id="ARBA00023049"/>
    </source>
</evidence>
<keyword evidence="3 9" id="KW-0479">Metal-binding</keyword>
<dbReference type="AlphaFoldDB" id="A0A0N4ZJT1"/>
<evidence type="ECO:0000256" key="3">
    <source>
        <dbReference type="ARBA" id="ARBA00022723"/>
    </source>
</evidence>
<evidence type="ECO:0000256" key="8">
    <source>
        <dbReference type="PROSITE-ProRule" id="PRU00059"/>
    </source>
</evidence>
<accession>A0A0N4ZJT1</accession>
<evidence type="ECO:0000256" key="1">
    <source>
        <dbReference type="ARBA" id="ARBA00022536"/>
    </source>
</evidence>
<dbReference type="Proteomes" id="UP000038045">
    <property type="component" value="Unplaced"/>
</dbReference>
<dbReference type="PROSITE" id="PS51864">
    <property type="entry name" value="ASTACIN"/>
    <property type="match status" value="1"/>
</dbReference>
<dbReference type="PANTHER" id="PTHR10127:SF780">
    <property type="entry name" value="METALLOENDOPEPTIDASE"/>
    <property type="match status" value="1"/>
</dbReference>
<comment type="cofactor">
    <cofactor evidence="9">
        <name>Zn(2+)</name>
        <dbReference type="ChEBI" id="CHEBI:29105"/>
    </cofactor>
    <text evidence="9">Binds 1 zinc ion per subunit.</text>
</comment>
<evidence type="ECO:0000256" key="7">
    <source>
        <dbReference type="ARBA" id="ARBA00023157"/>
    </source>
</evidence>
<keyword evidence="1" id="KW-0245">EGF-like domain</keyword>
<evidence type="ECO:0000256" key="2">
    <source>
        <dbReference type="ARBA" id="ARBA00022670"/>
    </source>
</evidence>
<dbReference type="InterPro" id="IPR001506">
    <property type="entry name" value="Peptidase_M12A"/>
</dbReference>
<evidence type="ECO:0000259" key="11">
    <source>
        <dbReference type="PROSITE" id="PS51864"/>
    </source>
</evidence>
<feature type="domain" description="CUB" evidence="10">
    <location>
        <begin position="272"/>
        <end position="378"/>
    </location>
</feature>
<evidence type="ECO:0000313" key="12">
    <source>
        <dbReference type="Proteomes" id="UP000038045"/>
    </source>
</evidence>
<keyword evidence="4 9" id="KW-0378">Hydrolase</keyword>
<sequence>MIFNLFVWLFFLTIAVSLQAKTYYYDNLNIPKIAANFVDLVSQRHNDTINYFVLSENILSGRISSAFVDLNVYTCLKFLGNTKMFEGPGFLFKEGKKNDIKFNKKTKQTTIQLSSSCLSKLGCVKYFIGLGLGLFPQVNRQDRDKYVKVFWKNIDKKNYGRFRKFSKGIVKRYSTEFDFGSLMNYDVMYLSRNGKKVYGSKHNSFNDNLIGQVQEFSYNDLRSINKYYCDKEVEGKIKCKNDGYYDYTVRRCICPYDYRDDDCSKLRIRSECGEQILTATGKLKSLNVEGRKTCVYDISAPKNKKIRISIKQVNTTKVDLCAPGSGLEVRYGKNKGTTGILLCGHYKKEIQLTSLSNEVSLVYYGRRYNFFNLTYKVVS</sequence>
<keyword evidence="12" id="KW-1185">Reference proteome</keyword>
<proteinExistence type="predicted"/>
<dbReference type="GO" id="GO:0004222">
    <property type="term" value="F:metalloendopeptidase activity"/>
    <property type="evidence" value="ECO:0007669"/>
    <property type="project" value="UniProtKB-UniRule"/>
</dbReference>
<evidence type="ECO:0000256" key="4">
    <source>
        <dbReference type="ARBA" id="ARBA00022801"/>
    </source>
</evidence>
<evidence type="ECO:0000313" key="13">
    <source>
        <dbReference type="WBParaSite" id="PTRK_0000831500.1"/>
    </source>
</evidence>
<feature type="domain" description="Peptidase M12A" evidence="11">
    <location>
        <begin position="36"/>
        <end position="230"/>
    </location>
</feature>
<evidence type="ECO:0000256" key="9">
    <source>
        <dbReference type="RuleBase" id="RU361183"/>
    </source>
</evidence>
<dbReference type="PANTHER" id="PTHR10127">
    <property type="entry name" value="DISCOIDIN, CUB, EGF, LAMININ , AND ZINC METALLOPROTEASE DOMAIN CONTAINING"/>
    <property type="match status" value="1"/>
</dbReference>
<dbReference type="WBParaSite" id="PTRK_0000831500.1">
    <property type="protein sequence ID" value="PTRK_0000831500.1"/>
    <property type="gene ID" value="PTRK_0000831500"/>
</dbReference>
<feature type="signal peptide" evidence="9">
    <location>
        <begin position="1"/>
        <end position="20"/>
    </location>
</feature>
<dbReference type="Gene3D" id="2.60.120.290">
    <property type="entry name" value="Spermadhesin, CUB domain"/>
    <property type="match status" value="1"/>
</dbReference>
<dbReference type="InterPro" id="IPR035914">
    <property type="entry name" value="Sperma_CUB_dom_sf"/>
</dbReference>
<dbReference type="InterPro" id="IPR000859">
    <property type="entry name" value="CUB_dom"/>
</dbReference>
<evidence type="ECO:0000256" key="5">
    <source>
        <dbReference type="ARBA" id="ARBA00022833"/>
    </source>
</evidence>
<dbReference type="SMART" id="SM00042">
    <property type="entry name" value="CUB"/>
    <property type="match status" value="1"/>
</dbReference>
<reference evidence="13" key="1">
    <citation type="submission" date="2017-02" db="UniProtKB">
        <authorList>
            <consortium name="WormBaseParasite"/>
        </authorList>
    </citation>
    <scope>IDENTIFICATION</scope>
</reference>
<keyword evidence="5 9" id="KW-0862">Zinc</keyword>
<protein>
    <recommendedName>
        <fullName evidence="9">Metalloendopeptidase</fullName>
        <ecNumber evidence="9">3.4.24.-</ecNumber>
    </recommendedName>
</protein>
<dbReference type="InterPro" id="IPR024079">
    <property type="entry name" value="MetalloPept_cat_dom_sf"/>
</dbReference>
<keyword evidence="7" id="KW-1015">Disulfide bond</keyword>
<dbReference type="PROSITE" id="PS01180">
    <property type="entry name" value="CUB"/>
    <property type="match status" value="1"/>
</dbReference>
<evidence type="ECO:0000259" key="10">
    <source>
        <dbReference type="PROSITE" id="PS01180"/>
    </source>
</evidence>
<dbReference type="Pfam" id="PF01400">
    <property type="entry name" value="Astacin"/>
    <property type="match status" value="1"/>
</dbReference>
<keyword evidence="6 9" id="KW-0482">Metalloprotease</keyword>
<comment type="caution">
    <text evidence="8">Lacks conserved residue(s) required for the propagation of feature annotation.</text>
</comment>
<dbReference type="EC" id="3.4.24.-" evidence="9"/>